<dbReference type="PROSITE" id="PS01047">
    <property type="entry name" value="HMA_1"/>
    <property type="match status" value="1"/>
</dbReference>
<dbReference type="EMBL" id="CP137852">
    <property type="protein sequence ID" value="WPB83202.1"/>
    <property type="molecule type" value="Genomic_DNA"/>
</dbReference>
<evidence type="ECO:0000313" key="3">
    <source>
        <dbReference type="EMBL" id="WPB83202.1"/>
    </source>
</evidence>
<keyword evidence="1" id="KW-0479">Metal-binding</keyword>
<name>A0ABZ0PCM5_9PROT</name>
<dbReference type="Pfam" id="PF00403">
    <property type="entry name" value="HMA"/>
    <property type="match status" value="1"/>
</dbReference>
<organism evidence="3 4">
    <name type="scientific">Sediminicoccus rosea</name>
    <dbReference type="NCBI Taxonomy" id="1225128"/>
    <lineage>
        <taxon>Bacteria</taxon>
        <taxon>Pseudomonadati</taxon>
        <taxon>Pseudomonadota</taxon>
        <taxon>Alphaproteobacteria</taxon>
        <taxon>Acetobacterales</taxon>
        <taxon>Roseomonadaceae</taxon>
        <taxon>Sediminicoccus</taxon>
    </lineage>
</organism>
<keyword evidence="4" id="KW-1185">Reference proteome</keyword>
<proteinExistence type="predicted"/>
<gene>
    <name evidence="3" type="ORF">R9Z33_13920</name>
</gene>
<dbReference type="RefSeq" id="WP_318647178.1">
    <property type="nucleotide sequence ID" value="NZ_CP137852.1"/>
</dbReference>
<dbReference type="InterPro" id="IPR017969">
    <property type="entry name" value="Heavy-metal-associated_CS"/>
</dbReference>
<sequence>MPVLEMKVSGMSCGHCVQTVTKAIQARDAHARVQVDLAEGLVSAETMLDRASAIQAIESEGYKVLPCTRD</sequence>
<accession>A0ABZ0PCM5</accession>
<feature type="domain" description="HMA" evidence="2">
    <location>
        <begin position="2"/>
        <end position="65"/>
    </location>
</feature>
<evidence type="ECO:0000313" key="4">
    <source>
        <dbReference type="Proteomes" id="UP001305521"/>
    </source>
</evidence>
<dbReference type="Proteomes" id="UP001305521">
    <property type="component" value="Chromosome"/>
</dbReference>
<reference evidence="3 4" key="1">
    <citation type="submission" date="2023-11" db="EMBL/GenBank/DDBJ databases">
        <title>Arctic aerobic anoxygenic photoheterotroph Sediminicoccus rosea KRV36 adapts its photosynthesis to long days of polar summer.</title>
        <authorList>
            <person name="Tomasch J."/>
            <person name="Kopejtka K."/>
            <person name="Bily T."/>
            <person name="Gardiner A.T."/>
            <person name="Gardian Z."/>
            <person name="Shivaramu S."/>
            <person name="Koblizek M."/>
            <person name="Engelhardt F."/>
            <person name="Kaftan D."/>
        </authorList>
    </citation>
    <scope>NUCLEOTIDE SEQUENCE [LARGE SCALE GENOMIC DNA]</scope>
    <source>
        <strain evidence="3 4">R-30</strain>
    </source>
</reference>
<dbReference type="Gene3D" id="3.30.70.100">
    <property type="match status" value="1"/>
</dbReference>
<evidence type="ECO:0000259" key="2">
    <source>
        <dbReference type="PROSITE" id="PS50846"/>
    </source>
</evidence>
<dbReference type="CDD" id="cd00371">
    <property type="entry name" value="HMA"/>
    <property type="match status" value="1"/>
</dbReference>
<dbReference type="PROSITE" id="PS50846">
    <property type="entry name" value="HMA_2"/>
    <property type="match status" value="1"/>
</dbReference>
<evidence type="ECO:0000256" key="1">
    <source>
        <dbReference type="ARBA" id="ARBA00022723"/>
    </source>
</evidence>
<dbReference type="InterPro" id="IPR036163">
    <property type="entry name" value="HMA_dom_sf"/>
</dbReference>
<dbReference type="InterPro" id="IPR006121">
    <property type="entry name" value="HMA_dom"/>
</dbReference>
<dbReference type="SUPFAM" id="SSF55008">
    <property type="entry name" value="HMA, heavy metal-associated domain"/>
    <property type="match status" value="1"/>
</dbReference>
<protein>
    <submittedName>
        <fullName evidence="3">Cation transporter</fullName>
    </submittedName>
</protein>